<gene>
    <name evidence="1" type="ORF">POTOM_015845</name>
</gene>
<dbReference type="PANTHER" id="PTHR47539">
    <property type="entry name" value="PENTATRICOPEPTIDE REPEAT-CONTAINING PROTEIN OTP51, CHLOROPLASTIC"/>
    <property type="match status" value="1"/>
</dbReference>
<accession>A0A8X8A7U0</accession>
<dbReference type="GO" id="GO:0048564">
    <property type="term" value="P:photosystem I assembly"/>
    <property type="evidence" value="ECO:0007669"/>
    <property type="project" value="TreeGrafter"/>
</dbReference>
<organism evidence="1 2">
    <name type="scientific">Populus tomentosa</name>
    <name type="common">Chinese white poplar</name>
    <dbReference type="NCBI Taxonomy" id="118781"/>
    <lineage>
        <taxon>Eukaryota</taxon>
        <taxon>Viridiplantae</taxon>
        <taxon>Streptophyta</taxon>
        <taxon>Embryophyta</taxon>
        <taxon>Tracheophyta</taxon>
        <taxon>Spermatophyta</taxon>
        <taxon>Magnoliopsida</taxon>
        <taxon>eudicotyledons</taxon>
        <taxon>Gunneridae</taxon>
        <taxon>Pentapetalae</taxon>
        <taxon>rosids</taxon>
        <taxon>fabids</taxon>
        <taxon>Malpighiales</taxon>
        <taxon>Salicaceae</taxon>
        <taxon>Saliceae</taxon>
        <taxon>Populus</taxon>
    </lineage>
</organism>
<sequence>MHSLPRFYLALELLEYLWNGLLLSVLAVWEAKKCWNFGKRFEIPRNVDFDETEKENFELHDDGLGFSGAGGDKKHLDAPALEVKELSARAVEGAKLARLCRELPTHKPATIARILNGQRKWMRKAVRKPSFLKLGKEQREILVGLLFLTGKLLVLAKRLALTPKANHRWLSSQLLACQYMVKNKGESVLDRYFWKCFYMVLETAGLISMKRRLRMVTWTANRNFCGHTRHCMVQLLFSGICSETAKVENDWM</sequence>
<name>A0A8X8A7U0_POPTO</name>
<protein>
    <submittedName>
        <fullName evidence="1">Uncharacterized protein</fullName>
    </submittedName>
</protein>
<evidence type="ECO:0000313" key="2">
    <source>
        <dbReference type="Proteomes" id="UP000886885"/>
    </source>
</evidence>
<dbReference type="GO" id="GO:0000373">
    <property type="term" value="P:Group II intron splicing"/>
    <property type="evidence" value="ECO:0007669"/>
    <property type="project" value="TreeGrafter"/>
</dbReference>
<dbReference type="GO" id="GO:0045292">
    <property type="term" value="P:mRNA cis splicing, via spliceosome"/>
    <property type="evidence" value="ECO:0007669"/>
    <property type="project" value="TreeGrafter"/>
</dbReference>
<comment type="caution">
    <text evidence="1">The sequence shown here is derived from an EMBL/GenBank/DDBJ whole genome shotgun (WGS) entry which is preliminary data.</text>
</comment>
<dbReference type="PANTHER" id="PTHR47539:SF1">
    <property type="entry name" value="PENTATRICOPEPTIDE REPEAT-CONTAINING PROTEIN OTP51, CHLOROPLASTIC"/>
    <property type="match status" value="1"/>
</dbReference>
<dbReference type="Proteomes" id="UP000886885">
    <property type="component" value="Chromosome 4A"/>
</dbReference>
<dbReference type="AlphaFoldDB" id="A0A8X8A7U0"/>
<evidence type="ECO:0000313" key="1">
    <source>
        <dbReference type="EMBL" id="KAG6779463.1"/>
    </source>
</evidence>
<proteinExistence type="predicted"/>
<keyword evidence="2" id="KW-1185">Reference proteome</keyword>
<reference evidence="1" key="1">
    <citation type="journal article" date="2020" name="bioRxiv">
        <title>Hybrid origin of Populus tomentosa Carr. identified through genome sequencing and phylogenomic analysis.</title>
        <authorList>
            <person name="An X."/>
            <person name="Gao K."/>
            <person name="Chen Z."/>
            <person name="Li J."/>
            <person name="Yang X."/>
            <person name="Yang X."/>
            <person name="Zhou J."/>
            <person name="Guo T."/>
            <person name="Zhao T."/>
            <person name="Huang S."/>
            <person name="Miao D."/>
            <person name="Khan W.U."/>
            <person name="Rao P."/>
            <person name="Ye M."/>
            <person name="Lei B."/>
            <person name="Liao W."/>
            <person name="Wang J."/>
            <person name="Ji L."/>
            <person name="Li Y."/>
            <person name="Guo B."/>
            <person name="Mustafa N.S."/>
            <person name="Li S."/>
            <person name="Yun Q."/>
            <person name="Keller S.R."/>
            <person name="Mao J."/>
            <person name="Zhang R."/>
            <person name="Strauss S.H."/>
        </authorList>
    </citation>
    <scope>NUCLEOTIDE SEQUENCE</scope>
    <source>
        <strain evidence="1">GM15</strain>
        <tissue evidence="1">Leaf</tissue>
    </source>
</reference>
<dbReference type="EMBL" id="JAAWWB010000007">
    <property type="protein sequence ID" value="KAG6779463.1"/>
    <property type="molecule type" value="Genomic_DNA"/>
</dbReference>
<dbReference type="InterPro" id="IPR052500">
    <property type="entry name" value="Chloro/Mito_RNA_Process"/>
</dbReference>